<keyword evidence="6" id="KW-1185">Reference proteome</keyword>
<feature type="region of interest" description="Disordered" evidence="3">
    <location>
        <begin position="209"/>
        <end position="250"/>
    </location>
</feature>
<dbReference type="EMBL" id="LFXA01000017">
    <property type="protein sequence ID" value="KNB49781.1"/>
    <property type="molecule type" value="Genomic_DNA"/>
</dbReference>
<evidence type="ECO:0000313" key="5">
    <source>
        <dbReference type="EMBL" id="KNB49781.1"/>
    </source>
</evidence>
<reference evidence="6" key="1">
    <citation type="submission" date="2015-07" db="EMBL/GenBank/DDBJ databases">
        <title>Draft genome sequence of Streptomyces sp. CMAA 1322, a bacterium isolated from Caatinga biome, from dry forest semiarid of Brazil.</title>
        <authorList>
            <person name="Santos S.N."/>
            <person name="Gacesa R."/>
            <person name="Taketani R.G."/>
            <person name="Long P.F."/>
            <person name="Melo I.S."/>
        </authorList>
    </citation>
    <scope>NUCLEOTIDE SEQUENCE [LARGE SCALE GENOMIC DNA]</scope>
    <source>
        <strain evidence="6">CMAA 1322</strain>
    </source>
</reference>
<sequence>MPGEPGDIGTANSEAEALAQAKRSGKDIEVASQRGESWDVVAKPDGTLETREYLRPVRAHVDGEWRPVDVALERTAEGSVSPHFATVGVSFSGGGDTSLVKLDKAGRKLALEWPSKLPAPRLEGDTATYPDVLPDVDLRLTAQVDGFTQLLVVKSAKAAANPELSQLRLKMAGEGVAVQETPQGGLTAVDQGAGGTVFEAPTPMMWDSSPGAVSSNQPGTALRKPSLRKAVPAGGNGRQDPGPGESGQLARVGVDVPDGGRELVLTPDKKVLTGPDTVYPVFIDPQWYSPRSAAWTMASKYWANAPQWKFNGNKDAGMGYCDWYHCNPGDTKRLFYEIPTSRFAGKTILSAEFVVPETWAASCTKKGVQLWRTKGIDSSTTWNSQDSSDFWIKKLAEYDFAYGFEGCAAGDAEFKVLDTVKEAAAKSWSSVTFGLRASDESDTYAWKRFADRAYLRVQYNQTPPQIAMSQLSMEYGGKCRVPEKAVHVRSLGKIYANHVTDPDGDDVAVEFQAEWDAGDGKGTIARWKPGLTSFKKSGSDFAVSLPSNITVNTPVNWYVRSYDRRGYSPWSYAGSPSGCYFVRDPKVLPAPKMASADYPESKPGSSGDDDDPWYDGVGRYGSFTVGPAGKEITKYIYGINGDATPKNTLGTTEGAARTIKALPGDSGLNFITVQALDAVGNMSEPYTYRYKVRAGQPERATWAMDDGPDAKQAEGSAPARAAELHGGAVTGADGVMGKSLSLNGTDAFAETDVPIVDTSGGFTVSAWAKLSKMPSEPAAIATQPGNHSPGFSLYYSKDYDRWAFSQFASDTDGALPVRVMQKKPGGVKPGEWTHLVGVYDSGDDELRLFVNGQQEAAVSYKTPWDARRGLLIGASSSNGKPNAFFPGQIDELEIFNKPASANEVSRLYAKEHIRGPGRPARAMFPLDEAAGAKEVTGRADVMPAVFHGSPQPGADGVDGKALSLDGAHDYATVDAPHFNTMGAFAVSAWVRLPKDKPTHTAVVVTQAGTHASGVELYYSPSYDRWVLNQHTQDTPDAASNKVVQNAGAAPQGGEWTHLAGVRDIVAGTLTLYVNGVEAGSEPLAASWYADRQLQIGAGAYSGKQDNFFPGEIDELRVYDRPVSLHEVRQLVKQRPLVKGRWKFEAASGSPVVSPDALPDKRASRHDMTLTGDAAIGAGRVDKGSLKLNGTNSTAFTNGVPVDTSGSFTMTAWAQRVADKPGRAMTVMSAEGKSQNAFAVRYLPGDKGTGDGHGRWQVTLPGKDAEKDVMITTVDHRAYQDAGDWNHLALVYDGFSDELRLYVNGVLEEFSCPADADSAKCADRSSRSGNATSFGATKALHVGRAMMKGSATEFWSGQVDDVWAFQGALSDAQVKKLAASKHDVPTQVPND</sequence>
<dbReference type="PANTHER" id="PTHR46943:SF1">
    <property type="entry name" value="PENTRAXIN-RELATED PROTEIN PTX3"/>
    <property type="match status" value="1"/>
</dbReference>
<dbReference type="STRING" id="1678637.AC230_23695"/>
<organism evidence="5 6">
    <name type="scientific">Streptomyces caatingaensis</name>
    <dbReference type="NCBI Taxonomy" id="1678637"/>
    <lineage>
        <taxon>Bacteria</taxon>
        <taxon>Bacillati</taxon>
        <taxon>Actinomycetota</taxon>
        <taxon>Actinomycetes</taxon>
        <taxon>Kitasatosporales</taxon>
        <taxon>Streptomycetaceae</taxon>
        <taxon>Streptomyces</taxon>
    </lineage>
</organism>
<feature type="domain" description="LamG-like jellyroll fold" evidence="4">
    <location>
        <begin position="982"/>
        <end position="1125"/>
    </location>
</feature>
<dbReference type="InterPro" id="IPR013320">
    <property type="entry name" value="ConA-like_dom_sf"/>
</dbReference>
<feature type="region of interest" description="Disordered" evidence="3">
    <location>
        <begin position="1"/>
        <end position="33"/>
    </location>
</feature>
<keyword evidence="1" id="KW-0732">Signal</keyword>
<protein>
    <submittedName>
        <fullName evidence="5">Laminin</fullName>
    </submittedName>
</protein>
<dbReference type="GO" id="GO:0006955">
    <property type="term" value="P:immune response"/>
    <property type="evidence" value="ECO:0007669"/>
    <property type="project" value="InterPro"/>
</dbReference>
<feature type="domain" description="LamG-like jellyroll fold" evidence="4">
    <location>
        <begin position="760"/>
        <end position="902"/>
    </location>
</feature>
<evidence type="ECO:0000256" key="3">
    <source>
        <dbReference type="SAM" id="MobiDB-lite"/>
    </source>
</evidence>
<feature type="domain" description="LamG-like jellyroll fold" evidence="4">
    <location>
        <begin position="1205"/>
        <end position="1371"/>
    </location>
</feature>
<dbReference type="PATRIC" id="fig|1678637.3.peg.5075"/>
<dbReference type="Gene3D" id="2.60.120.200">
    <property type="match status" value="3"/>
</dbReference>
<dbReference type="InterPro" id="IPR042837">
    <property type="entry name" value="PTX3"/>
</dbReference>
<evidence type="ECO:0000259" key="4">
    <source>
        <dbReference type="SMART" id="SM00560"/>
    </source>
</evidence>
<evidence type="ECO:0000256" key="2">
    <source>
        <dbReference type="ARBA" id="ARBA00023157"/>
    </source>
</evidence>
<dbReference type="Pfam" id="PF13385">
    <property type="entry name" value="Laminin_G_3"/>
    <property type="match status" value="3"/>
</dbReference>
<evidence type="ECO:0000313" key="6">
    <source>
        <dbReference type="Proteomes" id="UP000037288"/>
    </source>
</evidence>
<dbReference type="SMART" id="SM00560">
    <property type="entry name" value="LamGL"/>
    <property type="match status" value="3"/>
</dbReference>
<keyword evidence="2" id="KW-1015">Disulfide bond</keyword>
<feature type="region of interest" description="Disordered" evidence="3">
    <location>
        <begin position="592"/>
        <end position="612"/>
    </location>
</feature>
<name>A0A0K9X9M0_9ACTN</name>
<dbReference type="PANTHER" id="PTHR46943">
    <property type="entry name" value="PENTRAXIN-RELATED PROTEIN PTX3"/>
    <property type="match status" value="1"/>
</dbReference>
<proteinExistence type="predicted"/>
<dbReference type="InterPro" id="IPR006558">
    <property type="entry name" value="LamG-like"/>
</dbReference>
<gene>
    <name evidence="5" type="ORF">AC230_23695</name>
</gene>
<dbReference type="SUPFAM" id="SSF49899">
    <property type="entry name" value="Concanavalin A-like lectins/glucanases"/>
    <property type="match status" value="3"/>
</dbReference>
<comment type="caution">
    <text evidence="5">The sequence shown here is derived from an EMBL/GenBank/DDBJ whole genome shotgun (WGS) entry which is preliminary data.</text>
</comment>
<dbReference type="Proteomes" id="UP000037288">
    <property type="component" value="Unassembled WGS sequence"/>
</dbReference>
<evidence type="ECO:0000256" key="1">
    <source>
        <dbReference type="ARBA" id="ARBA00022729"/>
    </source>
</evidence>
<accession>A0A0K9X9M0</accession>